<protein>
    <recommendedName>
        <fullName evidence="10">UDP-2,3-diacylglucosamine hydrolase</fullName>
        <ecNumber evidence="10">3.6.1.54</ecNumber>
    </recommendedName>
    <alternativeName>
        <fullName evidence="10">UDP-2,3-diacylglucosamine diphosphatase</fullName>
    </alternativeName>
</protein>
<comment type="pathway">
    <text evidence="10">Glycolipid biosynthesis; lipid IV(A) biosynthesis; lipid IV(A) from (3R)-3-hydroxytetradecanoyl-[acyl-carrier-protein] and UDP-N-acetyl-alpha-D-glucosamine: step 4/6.</text>
</comment>
<feature type="binding site" evidence="10">
    <location>
        <position position="167"/>
    </location>
    <ligand>
        <name>substrate</name>
    </ligand>
</feature>
<accession>A0A0C1ZDI0</accession>
<dbReference type="GO" id="GO:0005737">
    <property type="term" value="C:cytoplasm"/>
    <property type="evidence" value="ECO:0007669"/>
    <property type="project" value="InterPro"/>
</dbReference>
<keyword evidence="1 10" id="KW-1003">Cell membrane</keyword>
<evidence type="ECO:0000256" key="8">
    <source>
        <dbReference type="ARBA" id="ARBA00023136"/>
    </source>
</evidence>
<dbReference type="PATRIC" id="fig|1229493.5.peg.440"/>
<feature type="binding site" evidence="10">
    <location>
        <position position="164"/>
    </location>
    <ligand>
        <name>substrate</name>
    </ligand>
</feature>
<feature type="binding site" evidence="10">
    <location>
        <position position="195"/>
    </location>
    <ligand>
        <name>Mn(2+)</name>
        <dbReference type="ChEBI" id="CHEBI:29035"/>
        <label>2</label>
    </ligand>
</feature>
<comment type="caution">
    <text evidence="10">Lacks conserved residue(s) required for the propagation of feature annotation.</text>
</comment>
<evidence type="ECO:0000256" key="10">
    <source>
        <dbReference type="HAMAP-Rule" id="MF_00575"/>
    </source>
</evidence>
<comment type="cofactor">
    <cofactor evidence="10">
        <name>Mn(2+)</name>
        <dbReference type="ChEBI" id="CHEBI:29035"/>
    </cofactor>
    <text evidence="10">Binds 2 Mn(2+) ions per subunit in a binuclear metal center.</text>
</comment>
<evidence type="ECO:0000259" key="11">
    <source>
        <dbReference type="Pfam" id="PF00149"/>
    </source>
</evidence>
<keyword evidence="4 10" id="KW-0441">Lipid A biosynthesis</keyword>
<keyword evidence="7 10" id="KW-0443">Lipid metabolism</keyword>
<evidence type="ECO:0000256" key="4">
    <source>
        <dbReference type="ARBA" id="ARBA00022556"/>
    </source>
</evidence>
<dbReference type="SUPFAM" id="SSF56300">
    <property type="entry name" value="Metallo-dependent phosphatases"/>
    <property type="match status" value="1"/>
</dbReference>
<dbReference type="GO" id="GO:0008758">
    <property type="term" value="F:UDP-2,3-diacylglucosamine hydrolase activity"/>
    <property type="evidence" value="ECO:0007669"/>
    <property type="project" value="UniProtKB-UniRule"/>
</dbReference>
<evidence type="ECO:0000313" key="12">
    <source>
        <dbReference type="EMBL" id="KIF54104.1"/>
    </source>
</evidence>
<keyword evidence="3 10" id="KW-0997">Cell inner membrane</keyword>
<evidence type="ECO:0000256" key="9">
    <source>
        <dbReference type="ARBA" id="ARBA00023211"/>
    </source>
</evidence>
<dbReference type="UniPathway" id="UPA00359">
    <property type="reaction ID" value="UER00480"/>
</dbReference>
<feature type="binding site" evidence="10">
    <location>
        <position position="8"/>
    </location>
    <ligand>
        <name>Mn(2+)</name>
        <dbReference type="ChEBI" id="CHEBI:29035"/>
        <label>1</label>
    </ligand>
</feature>
<dbReference type="InterPro" id="IPR004843">
    <property type="entry name" value="Calcineurin-like_PHP"/>
</dbReference>
<dbReference type="AlphaFoldDB" id="A0A0C1ZDI0"/>
<evidence type="ECO:0000256" key="3">
    <source>
        <dbReference type="ARBA" id="ARBA00022519"/>
    </source>
</evidence>
<feature type="binding site" evidence="10">
    <location>
        <position position="114"/>
    </location>
    <ligand>
        <name>Mn(2+)</name>
        <dbReference type="ChEBI" id="CHEBI:29035"/>
        <label>2</label>
    </ligand>
</feature>
<comment type="similarity">
    <text evidence="10">Belongs to the LpxH family.</text>
</comment>
<reference evidence="12 13" key="1">
    <citation type="submission" date="2014-07" db="EMBL/GenBank/DDBJ databases">
        <title>Unique and conserved regions in Vibrio harveyi and related species in comparison with the shrimp pathogen Vibrio harveyi CAIM 1792.</title>
        <authorList>
            <person name="Espinoza-Valles I."/>
            <person name="Vora G."/>
            <person name="Leekitcharoenphon P."/>
            <person name="Ussery D."/>
            <person name="Hoj L."/>
            <person name="Gomez-Gil B."/>
        </authorList>
    </citation>
    <scope>NUCLEOTIDE SEQUENCE [LARGE SCALE GENOMIC DNA]</scope>
    <source>
        <strain evidence="13">CAIM 1854 / LMG 25443</strain>
    </source>
</reference>
<feature type="binding site" evidence="10">
    <location>
        <begin position="79"/>
        <end position="80"/>
    </location>
    <ligand>
        <name>substrate</name>
    </ligand>
</feature>
<feature type="binding site" evidence="10">
    <location>
        <position position="10"/>
    </location>
    <ligand>
        <name>Mn(2+)</name>
        <dbReference type="ChEBI" id="CHEBI:29035"/>
        <label>1</label>
    </ligand>
</feature>
<dbReference type="Proteomes" id="UP000031586">
    <property type="component" value="Unassembled WGS sequence"/>
</dbReference>
<dbReference type="GO" id="GO:0019897">
    <property type="term" value="C:extrinsic component of plasma membrane"/>
    <property type="evidence" value="ECO:0007669"/>
    <property type="project" value="UniProtKB-UniRule"/>
</dbReference>
<feature type="domain" description="Calcineurin-like phosphoesterase" evidence="11">
    <location>
        <begin position="1"/>
        <end position="199"/>
    </location>
</feature>
<dbReference type="NCBIfam" id="NF003743">
    <property type="entry name" value="PRK05340.1"/>
    <property type="match status" value="1"/>
</dbReference>
<evidence type="ECO:0000256" key="2">
    <source>
        <dbReference type="ARBA" id="ARBA00022516"/>
    </source>
</evidence>
<dbReference type="NCBIfam" id="TIGR01854">
    <property type="entry name" value="lipid_A_lpxH"/>
    <property type="match status" value="1"/>
</dbReference>
<dbReference type="Pfam" id="PF00149">
    <property type="entry name" value="Metallophos"/>
    <property type="match status" value="1"/>
</dbReference>
<dbReference type="EC" id="3.6.1.54" evidence="10"/>
<evidence type="ECO:0000256" key="7">
    <source>
        <dbReference type="ARBA" id="ARBA00023098"/>
    </source>
</evidence>
<feature type="binding site" evidence="10">
    <location>
        <position position="197"/>
    </location>
    <ligand>
        <name>Mn(2+)</name>
        <dbReference type="ChEBI" id="CHEBI:29035"/>
        <label>1</label>
    </ligand>
</feature>
<dbReference type="Gene3D" id="3.60.21.10">
    <property type="match status" value="1"/>
</dbReference>
<dbReference type="PANTHER" id="PTHR34990:SF1">
    <property type="entry name" value="UDP-2,3-DIACYLGLUCOSAMINE HYDROLASE"/>
    <property type="match status" value="1"/>
</dbReference>
<sequence>MTTLFISDLHLTPSRPDITECFVTFMRNEAIHADALYVLGDLFEFWIGDDDNTPFADQIRAEFKALTDTGVPTFFIQGNRDFLLGKRFCKETGMTLLDDVCTIDLYGQKAVILHGDTLCIDDVKYQEFRKTVHKPWLQWLFNRIPWFVKKRIVAKVQSDIRDDKKNKSLDIMDVNQGEVERVLSQNCVNLMIHGHTHRPNTHIFDLNGAKNTRIVLGDWYTQGSVLKVNSDHFDLQTRPFDTELK</sequence>
<comment type="subcellular location">
    <subcellularLocation>
        <location evidence="10">Cell inner membrane</location>
        <topology evidence="10">Peripheral membrane protein</topology>
        <orientation evidence="10">Cytoplasmic side</orientation>
    </subcellularLocation>
</comment>
<feature type="binding site" evidence="10">
    <location>
        <position position="41"/>
    </location>
    <ligand>
        <name>Mn(2+)</name>
        <dbReference type="ChEBI" id="CHEBI:29035"/>
        <label>1</label>
    </ligand>
</feature>
<evidence type="ECO:0000256" key="5">
    <source>
        <dbReference type="ARBA" id="ARBA00022723"/>
    </source>
</evidence>
<evidence type="ECO:0000256" key="1">
    <source>
        <dbReference type="ARBA" id="ARBA00022475"/>
    </source>
</evidence>
<dbReference type="GO" id="GO:0030145">
    <property type="term" value="F:manganese ion binding"/>
    <property type="evidence" value="ECO:0007669"/>
    <property type="project" value="UniProtKB-UniRule"/>
</dbReference>
<comment type="catalytic activity">
    <reaction evidence="10">
        <text>UDP-2-N,3-O-bis[(3R)-3-hydroxytetradecanoyl]-alpha-D-glucosamine + H2O = 2-N,3-O-bis[(3R)-3-hydroxytetradecanoyl]-alpha-D-glucosaminyl 1-phosphate + UMP + 2 H(+)</text>
        <dbReference type="Rhea" id="RHEA:25213"/>
        <dbReference type="ChEBI" id="CHEBI:15377"/>
        <dbReference type="ChEBI" id="CHEBI:15378"/>
        <dbReference type="ChEBI" id="CHEBI:57865"/>
        <dbReference type="ChEBI" id="CHEBI:57957"/>
        <dbReference type="ChEBI" id="CHEBI:78847"/>
        <dbReference type="EC" id="3.6.1.54"/>
    </reaction>
</comment>
<keyword evidence="8 10" id="KW-0472">Membrane</keyword>
<keyword evidence="9 10" id="KW-0464">Manganese</keyword>
<keyword evidence="2 10" id="KW-0444">Lipid biosynthesis</keyword>
<evidence type="ECO:0000313" key="13">
    <source>
        <dbReference type="Proteomes" id="UP000031586"/>
    </source>
</evidence>
<feature type="binding site" evidence="10">
    <location>
        <position position="122"/>
    </location>
    <ligand>
        <name>substrate</name>
    </ligand>
</feature>
<dbReference type="CDD" id="cd07398">
    <property type="entry name" value="MPP_YbbF-LpxH"/>
    <property type="match status" value="1"/>
</dbReference>
<name>A0A0C1ZDI0_9VIBR</name>
<feature type="binding site" evidence="10">
    <location>
        <position position="79"/>
    </location>
    <ligand>
        <name>Mn(2+)</name>
        <dbReference type="ChEBI" id="CHEBI:29035"/>
        <label>2</label>
    </ligand>
</feature>
<dbReference type="InterPro" id="IPR010138">
    <property type="entry name" value="UDP-diacylglucosamine_Hdrlase"/>
</dbReference>
<keyword evidence="6 10" id="KW-0378">Hydrolase</keyword>
<feature type="binding site" evidence="10">
    <location>
        <position position="195"/>
    </location>
    <ligand>
        <name>substrate</name>
    </ligand>
</feature>
<proteinExistence type="inferred from homology"/>
<dbReference type="HAMAP" id="MF_00575">
    <property type="entry name" value="LpxH"/>
    <property type="match status" value="1"/>
</dbReference>
<feature type="binding site" evidence="10">
    <location>
        <position position="41"/>
    </location>
    <ligand>
        <name>Mn(2+)</name>
        <dbReference type="ChEBI" id="CHEBI:29035"/>
        <label>2</label>
    </ligand>
</feature>
<dbReference type="EMBL" id="JPRD01000011">
    <property type="protein sequence ID" value="KIF54104.1"/>
    <property type="molecule type" value="Genomic_DNA"/>
</dbReference>
<organism evidence="12 13">
    <name type="scientific">Vibrio owensii CAIM 1854 = LMG 25443</name>
    <dbReference type="NCBI Taxonomy" id="1229493"/>
    <lineage>
        <taxon>Bacteria</taxon>
        <taxon>Pseudomonadati</taxon>
        <taxon>Pseudomonadota</taxon>
        <taxon>Gammaproteobacteria</taxon>
        <taxon>Vibrionales</taxon>
        <taxon>Vibrionaceae</taxon>
        <taxon>Vibrio</taxon>
    </lineage>
</organism>
<evidence type="ECO:0000256" key="6">
    <source>
        <dbReference type="ARBA" id="ARBA00022801"/>
    </source>
</evidence>
<comment type="caution">
    <text evidence="12">The sequence shown here is derived from an EMBL/GenBank/DDBJ whole genome shotgun (WGS) entry which is preliminary data.</text>
</comment>
<dbReference type="RefSeq" id="WP_027726594.1">
    <property type="nucleotide sequence ID" value="NZ_BAOH01000009.1"/>
</dbReference>
<keyword evidence="5 10" id="KW-0479">Metal-binding</keyword>
<gene>
    <name evidence="10" type="primary">lpxH</name>
    <name evidence="12" type="ORF">H735_06870</name>
</gene>
<dbReference type="PANTHER" id="PTHR34990">
    <property type="entry name" value="UDP-2,3-DIACYLGLUCOSAMINE HYDROLASE-RELATED"/>
    <property type="match status" value="1"/>
</dbReference>
<dbReference type="InterPro" id="IPR029052">
    <property type="entry name" value="Metallo-depent_PP-like"/>
</dbReference>
<dbReference type="GO" id="GO:0009245">
    <property type="term" value="P:lipid A biosynthetic process"/>
    <property type="evidence" value="ECO:0007669"/>
    <property type="project" value="UniProtKB-UniRule"/>
</dbReference>
<dbReference type="InterPro" id="IPR043461">
    <property type="entry name" value="LpxH-like"/>
</dbReference>
<comment type="function">
    <text evidence="10">Hydrolyzes the pyrophosphate bond of UDP-2,3-diacylglucosamine to yield 2,3-diacylglucosamine 1-phosphate (lipid X) and UMP by catalyzing the attack of water at the alpha-P atom. Involved in the biosynthesis of lipid A, a phosphorylated glycolipid that anchors the lipopolysaccharide to the outer membrane of the cell.</text>
</comment>